<dbReference type="GO" id="GO:0005886">
    <property type="term" value="C:plasma membrane"/>
    <property type="evidence" value="ECO:0007669"/>
    <property type="project" value="UniProtKB-SubCell"/>
</dbReference>
<comment type="caution">
    <text evidence="11">The sequence shown here is derived from an EMBL/GenBank/DDBJ whole genome shotgun (WGS) entry which is preliminary data.</text>
</comment>
<evidence type="ECO:0000256" key="3">
    <source>
        <dbReference type="ARBA" id="ARBA00022475"/>
    </source>
</evidence>
<name>A0A3S0KK32_9BACI</name>
<keyword evidence="12" id="KW-1185">Reference proteome</keyword>
<proteinExistence type="inferred from homology"/>
<dbReference type="Proteomes" id="UP000271374">
    <property type="component" value="Unassembled WGS sequence"/>
</dbReference>
<reference evidence="11 12" key="1">
    <citation type="submission" date="2018-12" db="EMBL/GenBank/DDBJ databases">
        <title>Bacillus yapensis draft genome sequence.</title>
        <authorList>
            <person name="Yu L."/>
            <person name="Xu X."/>
            <person name="Tang X."/>
        </authorList>
    </citation>
    <scope>NUCLEOTIDE SEQUENCE [LARGE SCALE GENOMIC DNA]</scope>
    <source>
        <strain evidence="11 12">XXST-01</strain>
    </source>
</reference>
<dbReference type="Pfam" id="PF04290">
    <property type="entry name" value="DctQ"/>
    <property type="match status" value="1"/>
</dbReference>
<evidence type="ECO:0000256" key="7">
    <source>
        <dbReference type="ARBA" id="ARBA00023136"/>
    </source>
</evidence>
<dbReference type="EMBL" id="RXNT01000006">
    <property type="protein sequence ID" value="RTR32302.1"/>
    <property type="molecule type" value="Genomic_DNA"/>
</dbReference>
<gene>
    <name evidence="11" type="ORF">EKG37_09035</name>
</gene>
<feature type="transmembrane region" description="Helical" evidence="9">
    <location>
        <begin position="155"/>
        <end position="175"/>
    </location>
</feature>
<evidence type="ECO:0000259" key="10">
    <source>
        <dbReference type="Pfam" id="PF04290"/>
    </source>
</evidence>
<dbReference type="PANTHER" id="PTHR35011">
    <property type="entry name" value="2,3-DIKETO-L-GULONATE TRAP TRANSPORTER SMALL PERMEASE PROTEIN YIAM"/>
    <property type="match status" value="1"/>
</dbReference>
<dbReference type="InterPro" id="IPR055348">
    <property type="entry name" value="DctQ"/>
</dbReference>
<dbReference type="GO" id="GO:0022857">
    <property type="term" value="F:transmembrane transporter activity"/>
    <property type="evidence" value="ECO:0007669"/>
    <property type="project" value="TreeGrafter"/>
</dbReference>
<sequence>MKPEVQESQSLGAPALNDASFLQKLTTKFEAITLFLNNALHRVSSIILFLLMFLTLADVVGRYFFNKPITGTYEITSLALALMIFFSLGSAQIKKDHIEIDFLTNKMPVKVQNFLGLLSSLLLTILMALTTWQLYEYTMRVWLGHETSGDLGMPLYIFSGLTIIGAFCFTLTYLLDGLKNLLKLVKKNES</sequence>
<protein>
    <submittedName>
        <fullName evidence="11">TRAP transporter small permease</fullName>
    </submittedName>
</protein>
<dbReference type="InterPro" id="IPR007387">
    <property type="entry name" value="TRAP_DctQ"/>
</dbReference>
<feature type="transmembrane region" description="Helical" evidence="9">
    <location>
        <begin position="114"/>
        <end position="135"/>
    </location>
</feature>
<dbReference type="RefSeq" id="WP_126408373.1">
    <property type="nucleotide sequence ID" value="NZ_RXNT01000006.1"/>
</dbReference>
<evidence type="ECO:0000256" key="9">
    <source>
        <dbReference type="SAM" id="Phobius"/>
    </source>
</evidence>
<dbReference type="AlphaFoldDB" id="A0A3S0KK32"/>
<evidence type="ECO:0000313" key="12">
    <source>
        <dbReference type="Proteomes" id="UP000271374"/>
    </source>
</evidence>
<evidence type="ECO:0000256" key="4">
    <source>
        <dbReference type="ARBA" id="ARBA00022519"/>
    </source>
</evidence>
<keyword evidence="2" id="KW-0813">Transport</keyword>
<feature type="domain" description="Tripartite ATP-independent periplasmic transporters DctQ component" evidence="10">
    <location>
        <begin position="51"/>
        <end position="176"/>
    </location>
</feature>
<feature type="transmembrane region" description="Helical" evidence="9">
    <location>
        <begin position="46"/>
        <end position="65"/>
    </location>
</feature>
<evidence type="ECO:0000256" key="1">
    <source>
        <dbReference type="ARBA" id="ARBA00004429"/>
    </source>
</evidence>
<comment type="similarity">
    <text evidence="8">Belongs to the TRAP transporter small permease family.</text>
</comment>
<feature type="transmembrane region" description="Helical" evidence="9">
    <location>
        <begin position="71"/>
        <end position="93"/>
    </location>
</feature>
<dbReference type="GO" id="GO:0015740">
    <property type="term" value="P:C4-dicarboxylate transport"/>
    <property type="evidence" value="ECO:0007669"/>
    <property type="project" value="TreeGrafter"/>
</dbReference>
<evidence type="ECO:0000256" key="5">
    <source>
        <dbReference type="ARBA" id="ARBA00022692"/>
    </source>
</evidence>
<evidence type="ECO:0000313" key="11">
    <source>
        <dbReference type="EMBL" id="RTR32302.1"/>
    </source>
</evidence>
<keyword evidence="4" id="KW-0997">Cell inner membrane</keyword>
<evidence type="ECO:0000256" key="6">
    <source>
        <dbReference type="ARBA" id="ARBA00022989"/>
    </source>
</evidence>
<comment type="subcellular location">
    <subcellularLocation>
        <location evidence="1">Cell inner membrane</location>
        <topology evidence="1">Multi-pass membrane protein</topology>
    </subcellularLocation>
</comment>
<keyword evidence="6 9" id="KW-1133">Transmembrane helix</keyword>
<keyword evidence="3" id="KW-1003">Cell membrane</keyword>
<keyword evidence="7 9" id="KW-0472">Membrane</keyword>
<evidence type="ECO:0000256" key="8">
    <source>
        <dbReference type="ARBA" id="ARBA00038436"/>
    </source>
</evidence>
<evidence type="ECO:0000256" key="2">
    <source>
        <dbReference type="ARBA" id="ARBA00022448"/>
    </source>
</evidence>
<accession>A0A3S0KK32</accession>
<dbReference type="OrthoDB" id="1807003at2"/>
<dbReference type="PANTHER" id="PTHR35011:SF10">
    <property type="entry name" value="TRAP TRANSPORTER SMALL PERMEASE PROTEIN"/>
    <property type="match status" value="1"/>
</dbReference>
<keyword evidence="5 9" id="KW-0812">Transmembrane</keyword>
<organism evidence="11 12">
    <name type="scientific">Bacillus yapensis</name>
    <dbReference type="NCBI Taxonomy" id="2492960"/>
    <lineage>
        <taxon>Bacteria</taxon>
        <taxon>Bacillati</taxon>
        <taxon>Bacillota</taxon>
        <taxon>Bacilli</taxon>
        <taxon>Bacillales</taxon>
        <taxon>Bacillaceae</taxon>
        <taxon>Bacillus</taxon>
    </lineage>
</organism>